<feature type="domain" description="Ppx/GppA phosphatase C-terminal" evidence="2">
    <location>
        <begin position="326"/>
        <end position="485"/>
    </location>
</feature>
<dbReference type="eggNOG" id="COG0248">
    <property type="taxonomic scope" value="Bacteria"/>
</dbReference>
<dbReference type="OrthoDB" id="9814545at2"/>
<reference evidence="3 4" key="1">
    <citation type="submission" date="2011-09" db="EMBL/GenBank/DDBJ databases">
        <title>The draft genome of Treponema saccharophilum DSM 2985.</title>
        <authorList>
            <consortium name="US DOE Joint Genome Institute (JGI-PGF)"/>
            <person name="Lucas S."/>
            <person name="Copeland A."/>
            <person name="Lapidus A."/>
            <person name="Glavina del Rio T."/>
            <person name="Dalin E."/>
            <person name="Tice H."/>
            <person name="Bruce D."/>
            <person name="Goodwin L."/>
            <person name="Pitluck S."/>
            <person name="Peters L."/>
            <person name="Kyrpides N."/>
            <person name="Mavromatis K."/>
            <person name="Ivanova N."/>
            <person name="Markowitz V."/>
            <person name="Cheng J.-F."/>
            <person name="Hugenholtz P."/>
            <person name="Woyke T."/>
            <person name="Wu D."/>
            <person name="Gronow S."/>
            <person name="Wellnitz S."/>
            <person name="Brambilla E."/>
            <person name="Klenk H.-P."/>
            <person name="Eisen J.A."/>
        </authorList>
    </citation>
    <scope>NUCLEOTIDE SEQUENCE [LARGE SCALE GENOMIC DNA]</scope>
    <source>
        <strain evidence="3 4">DSM 2985</strain>
    </source>
</reference>
<protein>
    <submittedName>
        <fullName evidence="3">Ppx/GppA phosphatase</fullName>
    </submittedName>
</protein>
<dbReference type="PATRIC" id="fig|907348.3.peg.2488"/>
<dbReference type="AlphaFoldDB" id="H7ENG8"/>
<comment type="caution">
    <text evidence="3">The sequence shown here is derived from an EMBL/GenBank/DDBJ whole genome shotgun (WGS) entry which is preliminary data.</text>
</comment>
<dbReference type="InterPro" id="IPR003607">
    <property type="entry name" value="HD/PDEase_dom"/>
</dbReference>
<accession>H7ENG8</accession>
<feature type="domain" description="Ppx/GppA phosphatase N-terminal" evidence="1">
    <location>
        <begin position="24"/>
        <end position="309"/>
    </location>
</feature>
<dbReference type="Pfam" id="PF02541">
    <property type="entry name" value="Ppx-GppA"/>
    <property type="match status" value="1"/>
</dbReference>
<dbReference type="GO" id="GO:0016462">
    <property type="term" value="F:pyrophosphatase activity"/>
    <property type="evidence" value="ECO:0007669"/>
    <property type="project" value="TreeGrafter"/>
</dbReference>
<dbReference type="InterPro" id="IPR003695">
    <property type="entry name" value="Ppx_GppA_N"/>
</dbReference>
<gene>
    <name evidence="3" type="ORF">TresaDRAFT_0721</name>
</gene>
<dbReference type="CDD" id="cd24006">
    <property type="entry name" value="ASKHA_NBD_PPX_GppA"/>
    <property type="match status" value="1"/>
</dbReference>
<dbReference type="InterPro" id="IPR050273">
    <property type="entry name" value="GppA/Ppx_hydrolase"/>
</dbReference>
<dbReference type="RefSeq" id="WP_002706059.1">
    <property type="nucleotide sequence ID" value="NZ_AGRW01000053.1"/>
</dbReference>
<organism evidence="3 4">
    <name type="scientific">Treponema saccharophilum DSM 2985</name>
    <dbReference type="NCBI Taxonomy" id="907348"/>
    <lineage>
        <taxon>Bacteria</taxon>
        <taxon>Pseudomonadati</taxon>
        <taxon>Spirochaetota</taxon>
        <taxon>Spirochaetia</taxon>
        <taxon>Spirochaetales</taxon>
        <taxon>Treponemataceae</taxon>
        <taxon>Treponema</taxon>
    </lineage>
</organism>
<dbReference type="Pfam" id="PF21447">
    <property type="entry name" value="Ppx-GppA_III"/>
    <property type="match status" value="1"/>
</dbReference>
<dbReference type="SUPFAM" id="SSF53067">
    <property type="entry name" value="Actin-like ATPase domain"/>
    <property type="match status" value="2"/>
</dbReference>
<dbReference type="InterPro" id="IPR048950">
    <property type="entry name" value="Ppx_GppA_C"/>
</dbReference>
<dbReference type="CDD" id="cd00077">
    <property type="entry name" value="HDc"/>
    <property type="match status" value="1"/>
</dbReference>
<dbReference type="SUPFAM" id="SSF109604">
    <property type="entry name" value="HD-domain/PDEase-like"/>
    <property type="match status" value="1"/>
</dbReference>
<name>H7ENG8_9SPIR</name>
<proteinExistence type="predicted"/>
<dbReference type="EMBL" id="AGRW01000053">
    <property type="protein sequence ID" value="EIC00896.1"/>
    <property type="molecule type" value="Genomic_DNA"/>
</dbReference>
<evidence type="ECO:0000259" key="2">
    <source>
        <dbReference type="Pfam" id="PF21447"/>
    </source>
</evidence>
<sequence>MPKMEAAVEIGSTGIRMLIAEELDDGTRNILDRSELAVSLGRDVFTTGTISRETLLQCLLILNRFKEQLAGWRISEKDTTVVATSAFREAKNRDSVLDRIMVKTGFRVKVIDGIEENRLMFLAVNECLKGEDGQGLIDRNGNSVILEVGGGSTEIMLLKDGKIAGAHSMRLGTVIIEQQLRRMGSMPDAKRYIDEFINNTKIALDDELDLGKVRNFIAIGSDMQLAALFSGRPVSAFLWEMTKGEFDAFMEEVQKYSTEEIAARFKIPYNEADSLSMNLLVFQLFLNRTEAERILVPETSLREGIFISNQNIQNVRKEFYSQILASALALLRKYHGDEKHAQHVRHMCLTFFDSLKDELGLEESSAQSESHCSPRLLLEIAALLHDIGSFIRTHDHNKHSKYIIEHSEIFGLNREDIQIVSQIALYHRESKRMKSDKEFVSLPRDARLTILKLTAILKIADSLDRAHTQRIGKFRLSFTTDTMTIVTDGSHNNVLEKIAIEEKSDLFESIFGYRVMLR</sequence>
<dbReference type="PANTHER" id="PTHR30005:SF0">
    <property type="entry name" value="RETROGRADE REGULATION PROTEIN 2"/>
    <property type="match status" value="1"/>
</dbReference>
<dbReference type="Gene3D" id="3.30.420.150">
    <property type="entry name" value="Exopolyphosphatase. Domain 2"/>
    <property type="match status" value="1"/>
</dbReference>
<evidence type="ECO:0000313" key="3">
    <source>
        <dbReference type="EMBL" id="EIC00896.1"/>
    </source>
</evidence>
<dbReference type="InterPro" id="IPR043129">
    <property type="entry name" value="ATPase_NBD"/>
</dbReference>
<dbReference type="Gene3D" id="1.10.3210.10">
    <property type="entry name" value="Hypothetical protein af1432"/>
    <property type="match status" value="1"/>
</dbReference>
<evidence type="ECO:0000259" key="1">
    <source>
        <dbReference type="Pfam" id="PF02541"/>
    </source>
</evidence>
<keyword evidence="4" id="KW-1185">Reference proteome</keyword>
<dbReference type="STRING" id="907348.TresaDRAFT_0721"/>
<evidence type="ECO:0000313" key="4">
    <source>
        <dbReference type="Proteomes" id="UP000003571"/>
    </source>
</evidence>
<dbReference type="Gene3D" id="3.30.420.40">
    <property type="match status" value="1"/>
</dbReference>
<dbReference type="Proteomes" id="UP000003571">
    <property type="component" value="Unassembled WGS sequence"/>
</dbReference>
<dbReference type="PANTHER" id="PTHR30005">
    <property type="entry name" value="EXOPOLYPHOSPHATASE"/>
    <property type="match status" value="1"/>
</dbReference>